<dbReference type="AlphaFoldDB" id="A0AAP4BA60"/>
<evidence type="ECO:0000313" key="2">
    <source>
        <dbReference type="Proteomes" id="UP001300383"/>
    </source>
</evidence>
<sequence>MNSVRLRLGINREISVYYHGNLRAPMVTGVFRPEIYLPKRYYDMGDMELSWKEYFKRILNQAYVGKKMIFPW</sequence>
<accession>A0AAP4BA60</accession>
<comment type="caution">
    <text evidence="1">The sequence shown here is derived from an EMBL/GenBank/DDBJ whole genome shotgun (WGS) entry which is preliminary data.</text>
</comment>
<keyword evidence="2" id="KW-1185">Reference proteome</keyword>
<name>A0AAP4BA60_9FIRM</name>
<evidence type="ECO:0000313" key="1">
    <source>
        <dbReference type="EMBL" id="MDI9242315.1"/>
    </source>
</evidence>
<proteinExistence type="predicted"/>
<protein>
    <submittedName>
        <fullName evidence="1">Uncharacterized protein</fullName>
    </submittedName>
</protein>
<dbReference type="RefSeq" id="WP_283230764.1">
    <property type="nucleotide sequence ID" value="NZ_JASGBQ010000010.1"/>
</dbReference>
<reference evidence="1 2" key="1">
    <citation type="submission" date="2023-05" db="EMBL/GenBank/DDBJ databases">
        <title>[ruminococcus] sp. nov., isolated from a pig farm feces dump.</title>
        <authorList>
            <person name="Chang Y.-H."/>
        </authorList>
    </citation>
    <scope>NUCLEOTIDE SEQUENCE [LARGE SCALE GENOMIC DNA]</scope>
    <source>
        <strain evidence="1 2">YH-rum2234</strain>
    </source>
</reference>
<gene>
    <name evidence="1" type="ORF">QJ036_07505</name>
</gene>
<organism evidence="1 2">
    <name type="scientific">Fusibacillus kribbianus</name>
    <dbReference type="NCBI Taxonomy" id="3044208"/>
    <lineage>
        <taxon>Bacteria</taxon>
        <taxon>Bacillati</taxon>
        <taxon>Bacillota</taxon>
        <taxon>Clostridia</taxon>
        <taxon>Lachnospirales</taxon>
        <taxon>Lachnospiraceae</taxon>
        <taxon>Fusibacillus</taxon>
    </lineage>
</organism>
<dbReference type="Proteomes" id="UP001300383">
    <property type="component" value="Unassembled WGS sequence"/>
</dbReference>
<dbReference type="EMBL" id="JASGBQ010000010">
    <property type="protein sequence ID" value="MDI9242315.1"/>
    <property type="molecule type" value="Genomic_DNA"/>
</dbReference>